<keyword evidence="2" id="KW-0472">Membrane</keyword>
<comment type="caution">
    <text evidence="3">The sequence shown here is derived from an EMBL/GenBank/DDBJ whole genome shotgun (WGS) entry which is preliminary data.</text>
</comment>
<evidence type="ECO:0000256" key="1">
    <source>
        <dbReference type="SAM" id="MobiDB-lite"/>
    </source>
</evidence>
<protein>
    <recommendedName>
        <fullName evidence="5">CU044_5270 family protein</fullName>
    </recommendedName>
</protein>
<dbReference type="EMBL" id="BOOK01000018">
    <property type="protein sequence ID" value="GII00803.1"/>
    <property type="molecule type" value="Genomic_DNA"/>
</dbReference>
<keyword evidence="4" id="KW-1185">Reference proteome</keyword>
<organism evidence="3 4">
    <name type="scientific">Planobispora takensis</name>
    <dbReference type="NCBI Taxonomy" id="1367882"/>
    <lineage>
        <taxon>Bacteria</taxon>
        <taxon>Bacillati</taxon>
        <taxon>Actinomycetota</taxon>
        <taxon>Actinomycetes</taxon>
        <taxon>Streptosporangiales</taxon>
        <taxon>Streptosporangiaceae</taxon>
        <taxon>Planobispora</taxon>
    </lineage>
</organism>
<gene>
    <name evidence="3" type="ORF">Pta02_28110</name>
</gene>
<feature type="compositionally biased region" description="Polar residues" evidence="1">
    <location>
        <begin position="77"/>
        <end position="105"/>
    </location>
</feature>
<dbReference type="RefSeq" id="WP_203875205.1">
    <property type="nucleotide sequence ID" value="NZ_BOOK01000018.1"/>
</dbReference>
<dbReference type="Proteomes" id="UP000634476">
    <property type="component" value="Unassembled WGS sequence"/>
</dbReference>
<feature type="region of interest" description="Disordered" evidence="1">
    <location>
        <begin position="185"/>
        <end position="216"/>
    </location>
</feature>
<evidence type="ECO:0000313" key="3">
    <source>
        <dbReference type="EMBL" id="GII00803.1"/>
    </source>
</evidence>
<keyword evidence="2" id="KW-0812">Transmembrane</keyword>
<feature type="compositionally biased region" description="Basic and acidic residues" evidence="1">
    <location>
        <begin position="185"/>
        <end position="194"/>
    </location>
</feature>
<proteinExistence type="predicted"/>
<dbReference type="AlphaFoldDB" id="A0A8J3WTW2"/>
<evidence type="ECO:0000256" key="2">
    <source>
        <dbReference type="SAM" id="Phobius"/>
    </source>
</evidence>
<feature type="region of interest" description="Disordered" evidence="1">
    <location>
        <begin position="259"/>
        <end position="303"/>
    </location>
</feature>
<feature type="region of interest" description="Disordered" evidence="1">
    <location>
        <begin position="66"/>
        <end position="105"/>
    </location>
</feature>
<accession>A0A8J3WTW2</accession>
<reference evidence="3" key="1">
    <citation type="submission" date="2021-01" db="EMBL/GenBank/DDBJ databases">
        <title>Whole genome shotgun sequence of Planobispora takensis NBRC 109077.</title>
        <authorList>
            <person name="Komaki H."/>
            <person name="Tamura T."/>
        </authorList>
    </citation>
    <scope>NUCLEOTIDE SEQUENCE</scope>
    <source>
        <strain evidence="3">NBRC 109077</strain>
    </source>
</reference>
<evidence type="ECO:0000313" key="4">
    <source>
        <dbReference type="Proteomes" id="UP000634476"/>
    </source>
</evidence>
<evidence type="ECO:0008006" key="5">
    <source>
        <dbReference type="Google" id="ProtNLM"/>
    </source>
</evidence>
<sequence length="413" mass="43056">MDEVEALRELYGEPQADPFLKARVRARVEAEARRRRRPWLPWAPAVAGLAAAVTVAVVVVIPGTAGTPGTGPAESHASGSQRPGSQRPGSQEAGSQAPGSRAPVTTVSGRSVLLAAATTAASEPAVGGAYWRVRKLYRETHPERLGRGANRYWLVESRLTEQWVAGDGRVWSGSRALGAQPRSAADEAAWRRDGSPAAWSSRGSVLSAAPQKGRLQAATGKVPFSMAGRELTFEQIQRLPSDAAALKDWVSAVVRQEATTAGTADDGPGKPEDTAGPGKPEDTAGPGKPEDTAGPGNPEAGALDGMVADALSGLLWSKPSPPAVRAAAYRALADLPNVRYLGEASDERGRRGAAFSFGLRADGAVRRTLIIDPRDSQVLSSTLTGLPGSTGERVEVVLSAGWTDDEPAPPALP</sequence>
<name>A0A8J3WTW2_9ACTN</name>
<feature type="transmembrane region" description="Helical" evidence="2">
    <location>
        <begin position="39"/>
        <end position="61"/>
    </location>
</feature>
<keyword evidence="2" id="KW-1133">Transmembrane helix</keyword>